<sequence>MIALNVPIATSQLLPRILVVTSCTGEKLYSPKNQLTLADFQDPVRLQKRSEELSAYQVPARQMYTGTQHLQVMEGVEKLRRSFGTQVVNVVIVSAGYGLIWENQEIVPYEVTFQNMNNSEIDEWANTLEIHTQLESTISNYDLVFFLLGANYLRSLALPFKSRSDQTFIFLASGSSQQFISVPNSKKFILPLSNAEAKKYSYGLVGLKGFLFKQFAFKVVHDSKLLQTVTHQPESLGKILDTQPIQLELPLSLPKVSPQQKQKSKKSKGRYSDGLISIPHLPPAPNISLGMQYFIPEWDDRVDPNFNFKTDTLTPKREPYEDWYAHQIYPQPNYDGILVSKVVVDKSRKKKNYVEEFGIHKALRYQGEILGDCGAFGYIKEEKPPYKTEEILDYYTGLGFNYGVSIDHLIVGDFAKPGSREFRFGLTLDNALDFIEKCRERGYEKFTPIGAAQGWSPESYAEAVKELINMGYEYIALGGMARTPSQDIIDVLIKIQPYLKSTTRLHLFGVARLDAIPAFRHLGVTSFDSSGPLRSAWLDPDANYQTITGKTYAAVRIPPVGKNGLRVKQVVDAGIAEREELKKLEQNSLNAIREYDKGRYSLEETLEVLLAYDYLLELPRNGKVSPVAAERRQRQHAIMYRELLEDQPWKKCDCVICQELGVEVAIFRGNDRNRRRGFHNTYVFYKRFKALIQSLQNKLD</sequence>
<reference evidence="4" key="1">
    <citation type="submission" date="2019-10" db="EMBL/GenBank/DDBJ databases">
        <authorList>
            <consortium name="Genoscope - CEA"/>
            <person name="William W."/>
        </authorList>
    </citation>
    <scope>NUCLEOTIDE SEQUENCE [LARGE SCALE GENOMIC DNA]</scope>
    <source>
        <strain evidence="4">BBR_PRJEB10992</strain>
    </source>
</reference>
<dbReference type="SUPFAM" id="SSF51713">
    <property type="entry name" value="tRNA-guanine transglycosylase"/>
    <property type="match status" value="1"/>
</dbReference>
<dbReference type="InterPro" id="IPR049251">
    <property type="entry name" value="DUF6884"/>
</dbReference>
<accession>A0A7Z9BLW2</accession>
<dbReference type="InterPro" id="IPR053537">
    <property type="entry name" value="DNA-guanine_TGase"/>
</dbReference>
<dbReference type="GO" id="GO:0006400">
    <property type="term" value="P:tRNA modification"/>
    <property type="evidence" value="ECO:0007669"/>
    <property type="project" value="InterPro"/>
</dbReference>
<dbReference type="AlphaFoldDB" id="A0A7Z9BLW2"/>
<dbReference type="NCBIfam" id="NF041059">
    <property type="entry name" value="DpdA"/>
    <property type="match status" value="1"/>
</dbReference>
<evidence type="ECO:0000256" key="1">
    <source>
        <dbReference type="SAM" id="MobiDB-lite"/>
    </source>
</evidence>
<dbReference type="Proteomes" id="UP000184550">
    <property type="component" value="Unassembled WGS sequence"/>
</dbReference>
<name>A0A7Z9BLW2_9CYAN</name>
<comment type="caution">
    <text evidence="4">The sequence shown here is derived from an EMBL/GenBank/DDBJ whole genome shotgun (WGS) entry which is preliminary data.</text>
</comment>
<keyword evidence="5" id="KW-1185">Reference proteome</keyword>
<evidence type="ECO:0000259" key="2">
    <source>
        <dbReference type="Pfam" id="PF01702"/>
    </source>
</evidence>
<dbReference type="InterPro" id="IPR036511">
    <property type="entry name" value="TGT-like_sf"/>
</dbReference>
<dbReference type="OrthoDB" id="233198at2"/>
<feature type="region of interest" description="Disordered" evidence="1">
    <location>
        <begin position="254"/>
        <end position="273"/>
    </location>
</feature>
<feature type="domain" description="tRNA-guanine(15) transglycosylase-like" evidence="2">
    <location>
        <begin position="348"/>
        <end position="536"/>
    </location>
</feature>
<evidence type="ECO:0008006" key="6">
    <source>
        <dbReference type="Google" id="ProtNLM"/>
    </source>
</evidence>
<dbReference type="EMBL" id="CZCU02000135">
    <property type="protein sequence ID" value="VXD17438.1"/>
    <property type="molecule type" value="Genomic_DNA"/>
</dbReference>
<feature type="domain" description="DUF6884" evidence="3">
    <location>
        <begin position="55"/>
        <end position="168"/>
    </location>
</feature>
<protein>
    <recommendedName>
        <fullName evidence="6">tRNA-guanine(15) transglycosylase-like domain-containing protein</fullName>
    </recommendedName>
</protein>
<evidence type="ECO:0000313" key="4">
    <source>
        <dbReference type="EMBL" id="VXD17438.1"/>
    </source>
</evidence>
<evidence type="ECO:0000313" key="5">
    <source>
        <dbReference type="Proteomes" id="UP000184550"/>
    </source>
</evidence>
<dbReference type="InterPro" id="IPR002616">
    <property type="entry name" value="tRNA_ribo_trans-like"/>
</dbReference>
<evidence type="ECO:0000259" key="3">
    <source>
        <dbReference type="Pfam" id="PF21818"/>
    </source>
</evidence>
<gene>
    <name evidence="4" type="ORF">PL8927_60031</name>
</gene>
<dbReference type="RefSeq" id="WP_083616899.1">
    <property type="nucleotide sequence ID" value="NZ_LR734825.1"/>
</dbReference>
<dbReference type="Gene3D" id="3.20.20.105">
    <property type="entry name" value="Queuine tRNA-ribosyltransferase-like"/>
    <property type="match status" value="1"/>
</dbReference>
<dbReference type="Pfam" id="PF01702">
    <property type="entry name" value="TGT"/>
    <property type="match status" value="1"/>
</dbReference>
<dbReference type="Pfam" id="PF21818">
    <property type="entry name" value="DUF6884"/>
    <property type="match status" value="1"/>
</dbReference>
<organism evidence="4 5">
    <name type="scientific">Planktothrix serta PCC 8927</name>
    <dbReference type="NCBI Taxonomy" id="671068"/>
    <lineage>
        <taxon>Bacteria</taxon>
        <taxon>Bacillati</taxon>
        <taxon>Cyanobacteriota</taxon>
        <taxon>Cyanophyceae</taxon>
        <taxon>Oscillatoriophycideae</taxon>
        <taxon>Oscillatoriales</taxon>
        <taxon>Microcoleaceae</taxon>
        <taxon>Planktothrix</taxon>
    </lineage>
</organism>
<proteinExistence type="predicted"/>